<dbReference type="RefSeq" id="WP_207899563.1">
    <property type="nucleotide sequence ID" value="NZ_SLZY01000014.1"/>
</dbReference>
<dbReference type="EMBL" id="SLZY01000014">
    <property type="protein sequence ID" value="TCS70769.1"/>
    <property type="molecule type" value="Genomic_DNA"/>
</dbReference>
<name>A0A4R3JW60_9PROT</name>
<evidence type="ECO:0000313" key="2">
    <source>
        <dbReference type="Proteomes" id="UP000295135"/>
    </source>
</evidence>
<dbReference type="AlphaFoldDB" id="A0A4R3JW60"/>
<proteinExistence type="predicted"/>
<keyword evidence="2" id="KW-1185">Reference proteome</keyword>
<protein>
    <submittedName>
        <fullName evidence="1">Uncharacterized protein</fullName>
    </submittedName>
</protein>
<dbReference type="Proteomes" id="UP000295135">
    <property type="component" value="Unassembled WGS sequence"/>
</dbReference>
<organism evidence="1 2">
    <name type="scientific">Sulfuritortus calidifontis</name>
    <dbReference type="NCBI Taxonomy" id="1914471"/>
    <lineage>
        <taxon>Bacteria</taxon>
        <taxon>Pseudomonadati</taxon>
        <taxon>Pseudomonadota</taxon>
        <taxon>Betaproteobacteria</taxon>
        <taxon>Nitrosomonadales</taxon>
        <taxon>Thiobacillaceae</taxon>
        <taxon>Sulfuritortus</taxon>
    </lineage>
</organism>
<gene>
    <name evidence="1" type="ORF">EDC61_11496</name>
</gene>
<comment type="caution">
    <text evidence="1">The sequence shown here is derived from an EMBL/GenBank/DDBJ whole genome shotgun (WGS) entry which is preliminary data.</text>
</comment>
<accession>A0A4R3JW60</accession>
<evidence type="ECO:0000313" key="1">
    <source>
        <dbReference type="EMBL" id="TCS70769.1"/>
    </source>
</evidence>
<reference evidence="1 2" key="1">
    <citation type="submission" date="2019-03" db="EMBL/GenBank/DDBJ databases">
        <title>Genomic Encyclopedia of Type Strains, Phase IV (KMG-IV): sequencing the most valuable type-strain genomes for metagenomic binning, comparative biology and taxonomic classification.</title>
        <authorList>
            <person name="Goeker M."/>
        </authorList>
    </citation>
    <scope>NUCLEOTIDE SEQUENCE [LARGE SCALE GENOMIC DNA]</scope>
    <source>
        <strain evidence="1 2">DSM 103923</strain>
    </source>
</reference>
<sequence>MNPSLPETLEPVSVADLPAFLKAIEPIAAEIASGDIMGALLRHADAVIEATAIGARVDRAWLGAQKPDVLVELASRVLEVN</sequence>
<feature type="non-terminal residue" evidence="1">
    <location>
        <position position="81"/>
    </location>
</feature>